<evidence type="ECO:0000313" key="1">
    <source>
        <dbReference type="EMBL" id="SFT73161.1"/>
    </source>
</evidence>
<dbReference type="AlphaFoldDB" id="A0A1I7ADZ4"/>
<protein>
    <submittedName>
        <fullName evidence="1">Uncharacterized protein</fullName>
    </submittedName>
</protein>
<keyword evidence="2" id="KW-1185">Reference proteome</keyword>
<dbReference type="RefSeq" id="WP_181952246.1">
    <property type="nucleotide sequence ID" value="NZ_FPAO01000008.1"/>
</dbReference>
<name>A0A1I7ADZ4_METTE</name>
<organism evidence="1 2">
    <name type="scientific">Methanosarcina thermophila</name>
    <dbReference type="NCBI Taxonomy" id="2210"/>
    <lineage>
        <taxon>Archaea</taxon>
        <taxon>Methanobacteriati</taxon>
        <taxon>Methanobacteriota</taxon>
        <taxon>Stenosarchaea group</taxon>
        <taxon>Methanomicrobia</taxon>
        <taxon>Methanosarcinales</taxon>
        <taxon>Methanosarcinaceae</taxon>
        <taxon>Methanosarcina</taxon>
    </lineage>
</organism>
<gene>
    <name evidence="1" type="ORF">SAMN02910340_02073</name>
</gene>
<evidence type="ECO:0000313" key="2">
    <source>
        <dbReference type="Proteomes" id="UP000323733"/>
    </source>
</evidence>
<sequence length="53" mass="6376">MPRKPVEKYIEEIRDIHNSFLFYPDSETLRKRRHDKLEAELSYVNDALGVVQE</sequence>
<dbReference type="EMBL" id="FPAO01000008">
    <property type="protein sequence ID" value="SFT73161.1"/>
    <property type="molecule type" value="Genomic_DNA"/>
</dbReference>
<proteinExistence type="predicted"/>
<dbReference type="Proteomes" id="UP000323733">
    <property type="component" value="Unassembled WGS sequence"/>
</dbReference>
<reference evidence="1 2" key="1">
    <citation type="submission" date="2016-10" db="EMBL/GenBank/DDBJ databases">
        <authorList>
            <person name="Varghese N."/>
            <person name="Submissions S."/>
        </authorList>
    </citation>
    <scope>NUCLEOTIDE SEQUENCE [LARGE SCALE GENOMIC DNA]</scope>
    <source>
        <strain evidence="1 2">DSM 11855</strain>
    </source>
</reference>
<accession>A0A1I7ADZ4</accession>